<dbReference type="EMBL" id="LN902842">
    <property type="protein sequence ID" value="CDS42482.1"/>
    <property type="molecule type" value="Genomic_DNA"/>
</dbReference>
<accession>A0A068YJR1</accession>
<evidence type="ECO:0000256" key="1">
    <source>
        <dbReference type="SAM" id="Phobius"/>
    </source>
</evidence>
<keyword evidence="3" id="KW-1185">Reference proteome</keyword>
<name>A0A068YJR1_ECHMU</name>
<keyword evidence="1" id="KW-0472">Membrane</keyword>
<proteinExistence type="predicted"/>
<gene>
    <name evidence="2" type="ORF">EmuJ_001019300</name>
</gene>
<evidence type="ECO:0000313" key="3">
    <source>
        <dbReference type="Proteomes" id="UP000017246"/>
    </source>
</evidence>
<reference evidence="2" key="2">
    <citation type="submission" date="2015-11" db="EMBL/GenBank/DDBJ databases">
        <authorList>
            <person name="Zhang Y."/>
            <person name="Guo Z."/>
        </authorList>
    </citation>
    <scope>NUCLEOTIDE SEQUENCE</scope>
</reference>
<reference evidence="2" key="1">
    <citation type="journal article" date="2013" name="Nature">
        <title>The genomes of four tapeworm species reveal adaptations to parasitism.</title>
        <authorList>
            <person name="Tsai I.J."/>
            <person name="Zarowiecki M."/>
            <person name="Holroyd N."/>
            <person name="Garciarrubio A."/>
            <person name="Sanchez-Flores A."/>
            <person name="Brooks K.L."/>
            <person name="Tracey A."/>
            <person name="Bobes R.J."/>
            <person name="Fragoso G."/>
            <person name="Sciutto E."/>
            <person name="Aslett M."/>
            <person name="Beasley H."/>
            <person name="Bennett H.M."/>
            <person name="Cai J."/>
            <person name="Camicia F."/>
            <person name="Clark R."/>
            <person name="Cucher M."/>
            <person name="De Silva N."/>
            <person name="Day T.A."/>
            <person name="Deplazes P."/>
            <person name="Estrada K."/>
            <person name="Fernandez C."/>
            <person name="Holland P.W."/>
            <person name="Hou J."/>
            <person name="Hu S."/>
            <person name="Huckvale T."/>
            <person name="Hung S.S."/>
            <person name="Kamenetzky L."/>
            <person name="Keane J.A."/>
            <person name="Kiss F."/>
            <person name="Koziol U."/>
            <person name="Lambert O."/>
            <person name="Liu K."/>
            <person name="Luo X."/>
            <person name="Luo Y."/>
            <person name="Macchiaroli N."/>
            <person name="Nichol S."/>
            <person name="Paps J."/>
            <person name="Parkinson J."/>
            <person name="Pouchkina-Stantcheva N."/>
            <person name="Riddiford N."/>
            <person name="Rosenzvit M."/>
            <person name="Salinas G."/>
            <person name="Wasmuth J.D."/>
            <person name="Zamanian M."/>
            <person name="Zheng Y."/>
            <person name="Cai X."/>
            <person name="Soberon X."/>
            <person name="Olson P.D."/>
            <person name="Laclette J.P."/>
            <person name="Brehm K."/>
            <person name="Berriman M."/>
            <person name="Garciarrubio A."/>
            <person name="Bobes R.J."/>
            <person name="Fragoso G."/>
            <person name="Sanchez-Flores A."/>
            <person name="Estrada K."/>
            <person name="Cevallos M.A."/>
            <person name="Morett E."/>
            <person name="Gonzalez V."/>
            <person name="Portillo T."/>
            <person name="Ochoa-Leyva A."/>
            <person name="Jose M.V."/>
            <person name="Sciutto E."/>
            <person name="Landa A."/>
            <person name="Jimenez L."/>
            <person name="Valdes V."/>
            <person name="Carrero J.C."/>
            <person name="Larralde C."/>
            <person name="Morales-Montor J."/>
            <person name="Limon-Lason J."/>
            <person name="Soberon X."/>
            <person name="Laclette J.P."/>
        </authorList>
    </citation>
    <scope>NUCLEOTIDE SEQUENCE [LARGE SCALE GENOMIC DNA]</scope>
</reference>
<dbReference type="Proteomes" id="UP000017246">
    <property type="component" value="Unassembled WGS sequence"/>
</dbReference>
<evidence type="ECO:0000313" key="2">
    <source>
        <dbReference type="EMBL" id="CDS42482.1"/>
    </source>
</evidence>
<keyword evidence="1" id="KW-1133">Transmembrane helix</keyword>
<protein>
    <submittedName>
        <fullName evidence="2">Expressed protein</fullName>
    </submittedName>
</protein>
<keyword evidence="1" id="KW-0812">Transmembrane</keyword>
<organism evidence="2 3">
    <name type="scientific">Echinococcus multilocularis</name>
    <name type="common">Fox tapeworm</name>
    <dbReference type="NCBI Taxonomy" id="6211"/>
    <lineage>
        <taxon>Eukaryota</taxon>
        <taxon>Metazoa</taxon>
        <taxon>Spiralia</taxon>
        <taxon>Lophotrochozoa</taxon>
        <taxon>Platyhelminthes</taxon>
        <taxon>Cestoda</taxon>
        <taxon>Eucestoda</taxon>
        <taxon>Cyclophyllidea</taxon>
        <taxon>Taeniidae</taxon>
        <taxon>Echinococcus</taxon>
    </lineage>
</organism>
<sequence length="94" mass="10316">MGVHSNYKSSASPMPRDKSLSYCIAFLLSWASSRALPQVNLLRQPLQRSQCCKHPRSDRASHQISAQMRGYLISTALIPLGSLTGSGVLFGLRI</sequence>
<dbReference type="AlphaFoldDB" id="A0A068YJR1"/>
<feature type="transmembrane region" description="Helical" evidence="1">
    <location>
        <begin position="71"/>
        <end position="92"/>
    </location>
</feature>